<dbReference type="EMBL" id="CAJNNW010033263">
    <property type="protein sequence ID" value="CAE8717916.1"/>
    <property type="molecule type" value="Genomic_DNA"/>
</dbReference>
<keyword evidence="1" id="KW-0547">Nucleotide-binding</keyword>
<dbReference type="Proteomes" id="UP000626109">
    <property type="component" value="Unassembled WGS sequence"/>
</dbReference>
<feature type="region of interest" description="Disordered" evidence="5">
    <location>
        <begin position="881"/>
        <end position="920"/>
    </location>
</feature>
<evidence type="ECO:0000256" key="5">
    <source>
        <dbReference type="SAM" id="MobiDB-lite"/>
    </source>
</evidence>
<dbReference type="GO" id="GO:0003723">
    <property type="term" value="F:RNA binding"/>
    <property type="evidence" value="ECO:0007669"/>
    <property type="project" value="UniProtKB-UniRule"/>
</dbReference>
<dbReference type="GO" id="GO:0003924">
    <property type="term" value="F:GTPase activity"/>
    <property type="evidence" value="ECO:0007669"/>
    <property type="project" value="TreeGrafter"/>
</dbReference>
<reference evidence="7" key="1">
    <citation type="submission" date="2021-02" db="EMBL/GenBank/DDBJ databases">
        <authorList>
            <person name="Dougan E. K."/>
            <person name="Rhodes N."/>
            <person name="Thang M."/>
            <person name="Chan C."/>
        </authorList>
    </citation>
    <scope>NUCLEOTIDE SEQUENCE</scope>
</reference>
<dbReference type="GO" id="GO:0032543">
    <property type="term" value="P:mitochondrial translation"/>
    <property type="evidence" value="ECO:0007669"/>
    <property type="project" value="TreeGrafter"/>
</dbReference>
<dbReference type="InterPro" id="IPR027417">
    <property type="entry name" value="P-loop_NTPase"/>
</dbReference>
<evidence type="ECO:0000256" key="2">
    <source>
        <dbReference type="ARBA" id="ARBA00022884"/>
    </source>
</evidence>
<dbReference type="InterPro" id="IPR036390">
    <property type="entry name" value="WH_DNA-bd_sf"/>
</dbReference>
<organism evidence="7 8">
    <name type="scientific">Polarella glacialis</name>
    <name type="common">Dinoflagellate</name>
    <dbReference type="NCBI Taxonomy" id="89957"/>
    <lineage>
        <taxon>Eukaryota</taxon>
        <taxon>Sar</taxon>
        <taxon>Alveolata</taxon>
        <taxon>Dinophyceae</taxon>
        <taxon>Suessiales</taxon>
        <taxon>Suessiaceae</taxon>
        <taxon>Polarella</taxon>
    </lineage>
</organism>
<keyword evidence="2 4" id="KW-0694">RNA-binding</keyword>
<evidence type="ECO:0000313" key="8">
    <source>
        <dbReference type="Proteomes" id="UP000626109"/>
    </source>
</evidence>
<accession>A0A813L6L5</accession>
<dbReference type="InterPro" id="IPR006630">
    <property type="entry name" value="La_HTH"/>
</dbReference>
<feature type="region of interest" description="Disordered" evidence="5">
    <location>
        <begin position="427"/>
        <end position="583"/>
    </location>
</feature>
<gene>
    <name evidence="7" type="ORF">PGLA2088_LOCUS39769</name>
</gene>
<dbReference type="PROSITE" id="PS50961">
    <property type="entry name" value="HTH_LA"/>
    <property type="match status" value="1"/>
</dbReference>
<feature type="compositionally biased region" description="Acidic residues" evidence="5">
    <location>
        <begin position="525"/>
        <end position="577"/>
    </location>
</feature>
<evidence type="ECO:0000256" key="3">
    <source>
        <dbReference type="ARBA" id="ARBA00023134"/>
    </source>
</evidence>
<dbReference type="Gene3D" id="3.40.50.300">
    <property type="entry name" value="P-loop containing nucleotide triphosphate hydrolases"/>
    <property type="match status" value="2"/>
</dbReference>
<comment type="caution">
    <text evidence="7">The sequence shown here is derived from an EMBL/GenBank/DDBJ whole genome shotgun (WGS) entry which is preliminary data.</text>
</comment>
<dbReference type="CDD" id="cd01856">
    <property type="entry name" value="YlqF"/>
    <property type="match status" value="1"/>
</dbReference>
<dbReference type="SUPFAM" id="SSF46785">
    <property type="entry name" value="Winged helix' DNA-binding domain"/>
    <property type="match status" value="1"/>
</dbReference>
<dbReference type="GO" id="GO:0005739">
    <property type="term" value="C:mitochondrion"/>
    <property type="evidence" value="ECO:0007669"/>
    <property type="project" value="TreeGrafter"/>
</dbReference>
<dbReference type="SUPFAM" id="SSF141571">
    <property type="entry name" value="Pentapeptide repeat-like"/>
    <property type="match status" value="1"/>
</dbReference>
<dbReference type="SMART" id="SM00715">
    <property type="entry name" value="LA"/>
    <property type="match status" value="1"/>
</dbReference>
<dbReference type="Gene3D" id="1.10.10.10">
    <property type="entry name" value="Winged helix-like DNA-binding domain superfamily/Winged helix DNA-binding domain"/>
    <property type="match status" value="1"/>
</dbReference>
<dbReference type="Pfam" id="PF13671">
    <property type="entry name" value="AAA_33"/>
    <property type="match status" value="1"/>
</dbReference>
<protein>
    <recommendedName>
        <fullName evidence="6">HTH La-type RNA-binding domain-containing protein</fullName>
    </recommendedName>
</protein>
<dbReference type="Pfam" id="PF01926">
    <property type="entry name" value="MMR_HSR1"/>
    <property type="match status" value="1"/>
</dbReference>
<feature type="non-terminal residue" evidence="7">
    <location>
        <position position="1485"/>
    </location>
</feature>
<evidence type="ECO:0000256" key="4">
    <source>
        <dbReference type="PROSITE-ProRule" id="PRU00332"/>
    </source>
</evidence>
<dbReference type="PANTHER" id="PTHR45782:SF5">
    <property type="entry name" value="DAR GTPASE 3, CHLOROPLASTIC"/>
    <property type="match status" value="1"/>
</dbReference>
<feature type="compositionally biased region" description="Acidic residues" evidence="5">
    <location>
        <begin position="454"/>
        <end position="515"/>
    </location>
</feature>
<feature type="domain" description="HTH La-type RNA-binding" evidence="6">
    <location>
        <begin position="235"/>
        <end position="330"/>
    </location>
</feature>
<proteinExistence type="predicted"/>
<dbReference type="PANTHER" id="PTHR45782">
    <property type="entry name" value="MITOCHONDRIAL RIBOSOME-ASSOCIATED GTPASE 1"/>
    <property type="match status" value="1"/>
</dbReference>
<dbReference type="InterPro" id="IPR036388">
    <property type="entry name" value="WH-like_DNA-bd_sf"/>
</dbReference>
<evidence type="ECO:0000313" key="7">
    <source>
        <dbReference type="EMBL" id="CAE8717916.1"/>
    </source>
</evidence>
<keyword evidence="3" id="KW-0342">GTP-binding</keyword>
<dbReference type="InterPro" id="IPR006073">
    <property type="entry name" value="GTP-bd"/>
</dbReference>
<evidence type="ECO:0000259" key="6">
    <source>
        <dbReference type="PROSITE" id="PS50961"/>
    </source>
</evidence>
<name>A0A813L6L5_POLGL</name>
<sequence>AEDDDLFDEDLPVEPLEAPDDGPDVFEGEVIAPGPDLSRPLRVLLLVGLPGSGKSSLSARLSRFGWTVVNQDILGDRRACAALARKSLLAGQRVVIDRCNVTRLQRRVWLGVADEHEVAAACIWLDVDEAECGERVLRRFGHATLPAEGSSLEVISAFAQSLETPVEAEGFVLWRARDDGELDEAVAELRDLADLSEEDFVEAAAASKRRPSGAQRAAAGVRGTSFFRYQEVRCRGTRALFLRAVRRQIEYYFADANLKLDWFFQEKISCDPEPGWLELRWIMSCPRIRDVHRASAEDVLEALGSSSLQVKAAGGVHWVGRNKPLPPLREKRPEKGTEPAWYLFLHSSADGADKSTGDASAEQARLMAGYRRLQRPQQLALMRAFSKAQLTKHRRRCRFEKRRYVADGPLEDGSLEDAPLEDAPLEDASLEDGPLEDAPLEDDPLEDASREDAPLEDALLEDAPLEDDPLEDDPLEDAPLEDAPLEDDPLEDDPLEDGPLEDDPLEDGPLEDAPFEDYPLRDGLLEDDPLEDDPLQDDPLEDGPLEDGPLEDGPLEDGPLEDDPLEDDPLEDGPLEDDLSRLPMEPVRQLEDDNCAVLGPCLPTFSPTQARSRMPPWRLEDAPLVARGPLEDAPLQLEDAPLAARGCPLGGSRIPPGSSKTITVPCSVSASPLSPPPMPARGCPLGGSRMPPGGSRIPPGSSRTITVPDWSLPPPFLPHPGPLRGCPLGGSRMPAWRLEDPPRQLEDDNCAVLGPCLPPFSPTLRPRSRMPLVEARGCPLRLRGSPPGSSKHNALEHSPFSPPPNAAHGSLALEVPLVARGDNCAAWSLPPPFLPHPGLLEDAPLAARGPLEDAPLAARGCPLGGSRIPQAFFLPSLCTSRPTSSPTVPLVARRAPGSSWAQGPNSGSGGGSSASSSTTPNAQSVGLCAAAAAAAGLSARHSRRQDAAAAARCLVVRQAKAYRMPLPPNVDEVQPPRWQVLMDAVENCSVEKAVIPTWKLKPMLGINSPTPQYAPLHYIEPKPYWVRAAFIKRKQKAYYNKMLEKRMELDGYKLRYLPNAKDRLYRTGTQILGGIGSFKVQGEAWKSLSKMSANEILEAMSDQRTVRLGLATKDIPLNWRPGYQTAAIRDMKDHLKRVDVIVEVRDARIPWATTHPDIPEWVRPKPRVIVLTRADLIPAKALEDTIAYIKMSERDRGVPVVAVDAQRGGDGIENLREELMKAGAYVNRRRKRKGVNPRAVRTMTIGFPNVGKSSIINCLAHRKVAKRTNWAGATRRLTWHKIGGFRNTELEFLDSPGLIPVGFGKRYTDEQAALLCMCRIFGEKIIDRQQTAYDLVNRIYKLSRESPHMVDKTVWKETQRIYKVDFLKAVKQEGPFLPEHVPTKNPEPWCGKVLNEFQCGYWGKIQLESPPSLPEKAKDWSPMLKGSTQTTKHIEGVQIRGALGAGRAEIQMPVKGEDGREKVPVLAGPQRRPDNLSAEGLFDGW</sequence>
<feature type="region of interest" description="Disordered" evidence="5">
    <location>
        <begin position="1"/>
        <end position="24"/>
    </location>
</feature>
<dbReference type="Pfam" id="PF05383">
    <property type="entry name" value="La"/>
    <property type="match status" value="1"/>
</dbReference>
<dbReference type="GO" id="GO:0005525">
    <property type="term" value="F:GTP binding"/>
    <property type="evidence" value="ECO:0007669"/>
    <property type="project" value="UniProtKB-KW"/>
</dbReference>
<dbReference type="SUPFAM" id="SSF52540">
    <property type="entry name" value="P-loop containing nucleoside triphosphate hydrolases"/>
    <property type="match status" value="2"/>
</dbReference>
<feature type="region of interest" description="Disordered" evidence="5">
    <location>
        <begin position="1456"/>
        <end position="1485"/>
    </location>
</feature>
<feature type="compositionally biased region" description="Acidic residues" evidence="5">
    <location>
        <begin position="427"/>
        <end position="446"/>
    </location>
</feature>
<evidence type="ECO:0000256" key="1">
    <source>
        <dbReference type="ARBA" id="ARBA00022741"/>
    </source>
</evidence>